<dbReference type="Pfam" id="PF09502">
    <property type="entry name" value="HrpB4"/>
    <property type="match status" value="1"/>
</dbReference>
<evidence type="ECO:0000313" key="1">
    <source>
        <dbReference type="EMBL" id="PMS22046.1"/>
    </source>
</evidence>
<sequence length="229" mass="24494">MSSNQSLIRVLSEFESRVHELTSALADEAARRAPFAMPSALAGRRTSSLRFASARRLWFLAPVPADAFLSTGNRIATVAAHALKPILSARALYDCRDAIRRCVDRQTKRALSLSIGPTAFAALQEQALTSTSGQPLPDDLSADALAHRGWALMLADGACADPTLRRTVELGLKLSTEGDIWQHVLAAEAHTSLEAGAVARGGPKPGTSATDEFLSIAGILFPEFQWLFG</sequence>
<dbReference type="InterPro" id="IPR013393">
    <property type="entry name" value="T3SS_HrpB4"/>
</dbReference>
<name>A0A2N7VY23_9BURK</name>
<protein>
    <recommendedName>
        <fullName evidence="3">Type III secretion protein</fullName>
    </recommendedName>
</protein>
<gene>
    <name evidence="1" type="ORF">C0Z18_05890</name>
</gene>
<dbReference type="EMBL" id="PNYA01000004">
    <property type="protein sequence ID" value="PMS22046.1"/>
    <property type="molecule type" value="Genomic_DNA"/>
</dbReference>
<evidence type="ECO:0008006" key="3">
    <source>
        <dbReference type="Google" id="ProtNLM"/>
    </source>
</evidence>
<reference evidence="1 2" key="1">
    <citation type="submission" date="2018-01" db="EMBL/GenBank/DDBJ databases">
        <title>Whole genome analyses suggest that Burkholderia sensu lato contains two further novel genera in the rhizoxinica-symbiotica group Mycetohabitans gen. nov., and Trinickia gen. nov.: implications for the evolution of diazotrophy and nodulation in the Burkholderiaceae.</title>
        <authorList>
            <person name="Estrada-de los Santos P."/>
            <person name="Palmer M."/>
            <person name="Chavez-Ramirez B."/>
            <person name="Beukes C."/>
            <person name="Steenkamp E.T."/>
            <person name="Hirsch A.M."/>
            <person name="Manyaka P."/>
            <person name="Maluk M."/>
            <person name="Lafos M."/>
            <person name="Crook M."/>
            <person name="Gross E."/>
            <person name="Simon M.F."/>
            <person name="Bueno dos Reis Junior F."/>
            <person name="Poole P.S."/>
            <person name="Venter S.N."/>
            <person name="James E.K."/>
        </authorList>
    </citation>
    <scope>NUCLEOTIDE SEQUENCE [LARGE SCALE GENOMIC DNA]</scope>
    <source>
        <strain evidence="1 2">GIMN1.004</strain>
    </source>
</reference>
<dbReference type="AlphaFoldDB" id="A0A2N7VY23"/>
<accession>A0A2N7VY23</accession>
<evidence type="ECO:0000313" key="2">
    <source>
        <dbReference type="Proteomes" id="UP000235616"/>
    </source>
</evidence>
<dbReference type="RefSeq" id="WP_102644446.1">
    <property type="nucleotide sequence ID" value="NZ_PNYA01000004.1"/>
</dbReference>
<keyword evidence="2" id="KW-1185">Reference proteome</keyword>
<proteinExistence type="predicted"/>
<dbReference type="Proteomes" id="UP000235616">
    <property type="component" value="Unassembled WGS sequence"/>
</dbReference>
<comment type="caution">
    <text evidence="1">The sequence shown here is derived from an EMBL/GenBank/DDBJ whole genome shotgun (WGS) entry which is preliminary data.</text>
</comment>
<dbReference type="OrthoDB" id="8781253at2"/>
<organism evidence="1 2">
    <name type="scientific">Trinickia dabaoshanensis</name>
    <dbReference type="NCBI Taxonomy" id="564714"/>
    <lineage>
        <taxon>Bacteria</taxon>
        <taxon>Pseudomonadati</taxon>
        <taxon>Pseudomonadota</taxon>
        <taxon>Betaproteobacteria</taxon>
        <taxon>Burkholderiales</taxon>
        <taxon>Burkholderiaceae</taxon>
        <taxon>Trinickia</taxon>
    </lineage>
</organism>